<protein>
    <submittedName>
        <fullName evidence="2">GPI transamidase component Gaa</fullName>
    </submittedName>
</protein>
<name>A0A2P5A7R5_TREOI</name>
<evidence type="ECO:0000313" key="3">
    <source>
        <dbReference type="Proteomes" id="UP000237000"/>
    </source>
</evidence>
<feature type="transmembrane region" description="Helical" evidence="1">
    <location>
        <begin position="20"/>
        <end position="45"/>
    </location>
</feature>
<gene>
    <name evidence="2" type="ORF">TorRG33x02_356170</name>
</gene>
<organism evidence="2 3">
    <name type="scientific">Trema orientale</name>
    <name type="common">Charcoal tree</name>
    <name type="synonym">Celtis orientalis</name>
    <dbReference type="NCBI Taxonomy" id="63057"/>
    <lineage>
        <taxon>Eukaryota</taxon>
        <taxon>Viridiplantae</taxon>
        <taxon>Streptophyta</taxon>
        <taxon>Embryophyta</taxon>
        <taxon>Tracheophyta</taxon>
        <taxon>Spermatophyta</taxon>
        <taxon>Magnoliopsida</taxon>
        <taxon>eudicotyledons</taxon>
        <taxon>Gunneridae</taxon>
        <taxon>Pentapetalae</taxon>
        <taxon>rosids</taxon>
        <taxon>fabids</taxon>
        <taxon>Rosales</taxon>
        <taxon>Cannabaceae</taxon>
        <taxon>Trema</taxon>
    </lineage>
</organism>
<evidence type="ECO:0000313" key="2">
    <source>
        <dbReference type="EMBL" id="PON32582.1"/>
    </source>
</evidence>
<evidence type="ECO:0000256" key="1">
    <source>
        <dbReference type="SAM" id="Phobius"/>
    </source>
</evidence>
<proteinExistence type="predicted"/>
<dbReference type="PANTHER" id="PTHR13304:SF0">
    <property type="entry name" value="GLYCOSYLPHOSPHATIDYLINOSITOL ANCHOR ATTACHMENT 1 PROTEIN"/>
    <property type="match status" value="1"/>
</dbReference>
<dbReference type="GO" id="GO:0042765">
    <property type="term" value="C:GPI-anchor transamidase complex"/>
    <property type="evidence" value="ECO:0007669"/>
    <property type="project" value="InterPro"/>
</dbReference>
<keyword evidence="1" id="KW-1133">Transmembrane helix</keyword>
<dbReference type="InterPro" id="IPR007246">
    <property type="entry name" value="Gaa1"/>
</dbReference>
<dbReference type="InParanoid" id="A0A2P5A7R5"/>
<dbReference type="EMBL" id="JXTC01001098">
    <property type="protein sequence ID" value="PON32582.1"/>
    <property type="molecule type" value="Genomic_DNA"/>
</dbReference>
<dbReference type="OrthoDB" id="445301at2759"/>
<feature type="non-terminal residue" evidence="2">
    <location>
        <position position="72"/>
    </location>
</feature>
<dbReference type="GO" id="GO:0016255">
    <property type="term" value="P:attachment of GPI anchor to protein"/>
    <property type="evidence" value="ECO:0007669"/>
    <property type="project" value="TreeGrafter"/>
</dbReference>
<sequence>MAENETPTPRPKQRPIVRLGIFLISHSFLFSVVCCTAGVVALLLLPILAKSTYISENALMPGSAKPMLSGQE</sequence>
<accession>A0A2P5A7R5</accession>
<keyword evidence="1" id="KW-0472">Membrane</keyword>
<dbReference type="Proteomes" id="UP000237000">
    <property type="component" value="Unassembled WGS sequence"/>
</dbReference>
<dbReference type="AlphaFoldDB" id="A0A2P5A7R5"/>
<keyword evidence="1" id="KW-0812">Transmembrane</keyword>
<reference evidence="3" key="1">
    <citation type="submission" date="2016-06" db="EMBL/GenBank/DDBJ databases">
        <title>Parallel loss of symbiosis genes in relatives of nitrogen-fixing non-legume Parasponia.</title>
        <authorList>
            <person name="Van Velzen R."/>
            <person name="Holmer R."/>
            <person name="Bu F."/>
            <person name="Rutten L."/>
            <person name="Van Zeijl A."/>
            <person name="Liu W."/>
            <person name="Santuari L."/>
            <person name="Cao Q."/>
            <person name="Sharma T."/>
            <person name="Shen D."/>
            <person name="Roswanjaya Y."/>
            <person name="Wardhani T."/>
            <person name="Kalhor M.S."/>
            <person name="Jansen J."/>
            <person name="Van den Hoogen J."/>
            <person name="Gungor B."/>
            <person name="Hartog M."/>
            <person name="Hontelez J."/>
            <person name="Verver J."/>
            <person name="Yang W.-C."/>
            <person name="Schijlen E."/>
            <person name="Repin R."/>
            <person name="Schilthuizen M."/>
            <person name="Schranz E."/>
            <person name="Heidstra R."/>
            <person name="Miyata K."/>
            <person name="Fedorova E."/>
            <person name="Kohlen W."/>
            <person name="Bisseling T."/>
            <person name="Smit S."/>
            <person name="Geurts R."/>
        </authorList>
    </citation>
    <scope>NUCLEOTIDE SEQUENCE [LARGE SCALE GENOMIC DNA]</scope>
    <source>
        <strain evidence="3">cv. RG33-2</strain>
    </source>
</reference>
<dbReference type="STRING" id="63057.A0A2P5A7R5"/>
<comment type="caution">
    <text evidence="2">The sequence shown here is derived from an EMBL/GenBank/DDBJ whole genome shotgun (WGS) entry which is preliminary data.</text>
</comment>
<dbReference type="PANTHER" id="PTHR13304">
    <property type="entry name" value="GLYCOSYLPHOSPHATIDYLINOSITOL ANCHOR ATTACHMENT 1 PROTEIN"/>
    <property type="match status" value="1"/>
</dbReference>
<keyword evidence="3" id="KW-1185">Reference proteome</keyword>